<dbReference type="AlphaFoldDB" id="A0AAV2QL62"/>
<reference evidence="3 4" key="1">
    <citation type="submission" date="2024-05" db="EMBL/GenBank/DDBJ databases">
        <authorList>
            <person name="Wallberg A."/>
        </authorList>
    </citation>
    <scope>NUCLEOTIDE SEQUENCE [LARGE SCALE GENOMIC DNA]</scope>
</reference>
<keyword evidence="4" id="KW-1185">Reference proteome</keyword>
<gene>
    <name evidence="3" type="ORF">MNOR_LOCUS14360</name>
</gene>
<dbReference type="Gene3D" id="3.40.50.1820">
    <property type="entry name" value="alpha/beta hydrolase"/>
    <property type="match status" value="1"/>
</dbReference>
<keyword evidence="1" id="KW-0325">Glycoprotein</keyword>
<feature type="domain" description="Carboxylesterase type B" evidence="2">
    <location>
        <begin position="27"/>
        <end position="169"/>
    </location>
</feature>
<dbReference type="InterPro" id="IPR029058">
    <property type="entry name" value="AB_hydrolase_fold"/>
</dbReference>
<dbReference type="Proteomes" id="UP001497623">
    <property type="component" value="Unassembled WGS sequence"/>
</dbReference>
<evidence type="ECO:0000313" key="4">
    <source>
        <dbReference type="Proteomes" id="UP001497623"/>
    </source>
</evidence>
<dbReference type="InterPro" id="IPR050309">
    <property type="entry name" value="Type-B_Carboxylest/Lipase"/>
</dbReference>
<proteinExistence type="predicted"/>
<organism evidence="3 4">
    <name type="scientific">Meganyctiphanes norvegica</name>
    <name type="common">Northern krill</name>
    <name type="synonym">Thysanopoda norvegica</name>
    <dbReference type="NCBI Taxonomy" id="48144"/>
    <lineage>
        <taxon>Eukaryota</taxon>
        <taxon>Metazoa</taxon>
        <taxon>Ecdysozoa</taxon>
        <taxon>Arthropoda</taxon>
        <taxon>Crustacea</taxon>
        <taxon>Multicrustacea</taxon>
        <taxon>Malacostraca</taxon>
        <taxon>Eumalacostraca</taxon>
        <taxon>Eucarida</taxon>
        <taxon>Euphausiacea</taxon>
        <taxon>Euphausiidae</taxon>
        <taxon>Meganyctiphanes</taxon>
    </lineage>
</organism>
<dbReference type="EMBL" id="CAXKWB010008566">
    <property type="protein sequence ID" value="CAL4091507.1"/>
    <property type="molecule type" value="Genomic_DNA"/>
</dbReference>
<comment type="caution">
    <text evidence="3">The sequence shown here is derived from an EMBL/GenBank/DDBJ whole genome shotgun (WGS) entry which is preliminary data.</text>
</comment>
<accession>A0AAV2QL62</accession>
<dbReference type="SUPFAM" id="SSF53474">
    <property type="entry name" value="alpha/beta-Hydrolases"/>
    <property type="match status" value="1"/>
</dbReference>
<dbReference type="InterPro" id="IPR002018">
    <property type="entry name" value="CarbesteraseB"/>
</dbReference>
<feature type="non-terminal residue" evidence="3">
    <location>
        <position position="1"/>
    </location>
</feature>
<dbReference type="PANTHER" id="PTHR11559">
    <property type="entry name" value="CARBOXYLESTERASE"/>
    <property type="match status" value="1"/>
</dbReference>
<sequence>DWYINQLNSPLLSAIGPVARDLLHLIWRVKVSKSIFTEYVGAVTVRDEDADQLTKMFTDYHFAVPHDETVQLHAADGTRKVYAYELHYRGPHSYYDDYDTKVGSHWIPHGEDRRFLFSNVTHYDPLTSKDDLRVKQIMLKLWTNFAKFGNPTPSPINGIIWPAVSRGENKPPSLDHLIITPNPHIAQDTRCKVREFMSSLQIEKNHNLYSSIEPEAPRCYALFNRLTKS</sequence>
<evidence type="ECO:0000313" key="3">
    <source>
        <dbReference type="EMBL" id="CAL4091507.1"/>
    </source>
</evidence>
<name>A0AAV2QL62_MEGNR</name>
<protein>
    <recommendedName>
        <fullName evidence="2">Carboxylesterase type B domain-containing protein</fullName>
    </recommendedName>
</protein>
<evidence type="ECO:0000256" key="1">
    <source>
        <dbReference type="ARBA" id="ARBA00023180"/>
    </source>
</evidence>
<evidence type="ECO:0000259" key="2">
    <source>
        <dbReference type="Pfam" id="PF00135"/>
    </source>
</evidence>
<dbReference type="Pfam" id="PF00135">
    <property type="entry name" value="COesterase"/>
    <property type="match status" value="1"/>
</dbReference>